<dbReference type="RefSeq" id="WP_243902891.1">
    <property type="nucleotide sequence ID" value="NZ_JAALHA020000001.1"/>
</dbReference>
<evidence type="ECO:0000313" key="1">
    <source>
        <dbReference type="EMBL" id="MDR9893855.1"/>
    </source>
</evidence>
<protein>
    <submittedName>
        <fullName evidence="1">Uncharacterized protein</fullName>
    </submittedName>
</protein>
<proteinExistence type="predicted"/>
<dbReference type="InterPro" id="IPR035093">
    <property type="entry name" value="RelE/ParE_toxin_dom_sf"/>
</dbReference>
<sequence>MGRIQETLQARADLADIWQYIGRNDEAAADRVLEMIDQKLIRWQRAFRPLC</sequence>
<organism evidence="1 2">
    <name type="scientific">Aetokthonos hydrillicola Thurmond2011</name>
    <dbReference type="NCBI Taxonomy" id="2712845"/>
    <lineage>
        <taxon>Bacteria</taxon>
        <taxon>Bacillati</taxon>
        <taxon>Cyanobacteriota</taxon>
        <taxon>Cyanophyceae</taxon>
        <taxon>Nostocales</taxon>
        <taxon>Hapalosiphonaceae</taxon>
        <taxon>Aetokthonos</taxon>
    </lineage>
</organism>
<dbReference type="Proteomes" id="UP000667802">
    <property type="component" value="Unassembled WGS sequence"/>
</dbReference>
<accession>A0AAP5M677</accession>
<gene>
    <name evidence="1" type="ORF">G7B40_004600</name>
</gene>
<keyword evidence="2" id="KW-1185">Reference proteome</keyword>
<comment type="caution">
    <text evidence="1">The sequence shown here is derived from an EMBL/GenBank/DDBJ whole genome shotgun (WGS) entry which is preliminary data.</text>
</comment>
<dbReference type="EMBL" id="JAALHA020000001">
    <property type="protein sequence ID" value="MDR9893855.1"/>
    <property type="molecule type" value="Genomic_DNA"/>
</dbReference>
<evidence type="ECO:0000313" key="2">
    <source>
        <dbReference type="Proteomes" id="UP000667802"/>
    </source>
</evidence>
<name>A0AAP5M677_9CYAN</name>
<dbReference type="AlphaFoldDB" id="A0AAP5M677"/>
<dbReference type="Gene3D" id="3.30.2310.20">
    <property type="entry name" value="RelE-like"/>
    <property type="match status" value="1"/>
</dbReference>
<reference evidence="2" key="1">
    <citation type="journal article" date="2021" name="Science">
        <title>Hunting the eagle killer: A cyanobacterial neurotoxin causes vacuolar myelinopathy.</title>
        <authorList>
            <person name="Breinlinger S."/>
            <person name="Phillips T.J."/>
            <person name="Haram B.N."/>
            <person name="Mares J."/>
            <person name="Martinez Yerena J.A."/>
            <person name="Hrouzek P."/>
            <person name="Sobotka R."/>
            <person name="Henderson W.M."/>
            <person name="Schmieder P."/>
            <person name="Williams S.M."/>
            <person name="Lauderdale J.D."/>
            <person name="Wilde H.D."/>
            <person name="Gerrin W."/>
            <person name="Kust A."/>
            <person name="Washington J.W."/>
            <person name="Wagner C."/>
            <person name="Geier B."/>
            <person name="Liebeke M."/>
            <person name="Enke H."/>
            <person name="Niedermeyer T.H.J."/>
            <person name="Wilde S.B."/>
        </authorList>
    </citation>
    <scope>NUCLEOTIDE SEQUENCE [LARGE SCALE GENOMIC DNA]</scope>
    <source>
        <strain evidence="2">Thurmond2011</strain>
    </source>
</reference>